<protein>
    <submittedName>
        <fullName evidence="1">Uncharacterized protein</fullName>
    </submittedName>
</protein>
<name>A0A3P7XDI9_HAEPC</name>
<sequence>MFSAHDFHPPLLLDSKTHHERLVRRRLKSVNALLSGARVRRSNHRIFWDSWLFSFNYEPVFPYATLVWHSPWRYIHYRSKIHHEVVIWIKSLVKRVAEMKLCIGCSTRRRARTQNSADVDAVLNIASF</sequence>
<gene>
    <name evidence="1" type="ORF">HPLM_LOCUS18651</name>
</gene>
<dbReference type="AlphaFoldDB" id="A0A3P7XDI9"/>
<evidence type="ECO:0000313" key="1">
    <source>
        <dbReference type="EMBL" id="VDO72331.1"/>
    </source>
</evidence>
<dbReference type="EMBL" id="UZAF01020715">
    <property type="protein sequence ID" value="VDO72331.1"/>
    <property type="molecule type" value="Genomic_DNA"/>
</dbReference>
<dbReference type="Proteomes" id="UP000268014">
    <property type="component" value="Unassembled WGS sequence"/>
</dbReference>
<evidence type="ECO:0000313" key="2">
    <source>
        <dbReference type="Proteomes" id="UP000268014"/>
    </source>
</evidence>
<proteinExistence type="predicted"/>
<organism evidence="1 2">
    <name type="scientific">Haemonchus placei</name>
    <name type="common">Barber's pole worm</name>
    <dbReference type="NCBI Taxonomy" id="6290"/>
    <lineage>
        <taxon>Eukaryota</taxon>
        <taxon>Metazoa</taxon>
        <taxon>Ecdysozoa</taxon>
        <taxon>Nematoda</taxon>
        <taxon>Chromadorea</taxon>
        <taxon>Rhabditida</taxon>
        <taxon>Rhabditina</taxon>
        <taxon>Rhabditomorpha</taxon>
        <taxon>Strongyloidea</taxon>
        <taxon>Trichostrongylidae</taxon>
        <taxon>Haemonchus</taxon>
    </lineage>
</organism>
<accession>A0A3P7XDI9</accession>
<reference evidence="1 2" key="1">
    <citation type="submission" date="2018-11" db="EMBL/GenBank/DDBJ databases">
        <authorList>
            <consortium name="Pathogen Informatics"/>
        </authorList>
    </citation>
    <scope>NUCLEOTIDE SEQUENCE [LARGE SCALE GENOMIC DNA]</scope>
    <source>
        <strain evidence="1 2">MHpl1</strain>
    </source>
</reference>
<keyword evidence="2" id="KW-1185">Reference proteome</keyword>